<evidence type="ECO:0000313" key="3">
    <source>
        <dbReference type="Proteomes" id="UP000215005"/>
    </source>
</evidence>
<dbReference type="RefSeq" id="WP_017620003.1">
    <property type="nucleotide sequence ID" value="NZ_ANBG01000289.1"/>
</dbReference>
<name>A0A223S371_9ACTN</name>
<dbReference type="EMBL" id="CP022753">
    <property type="protein sequence ID" value="ASU82582.1"/>
    <property type="molecule type" value="Genomic_DNA"/>
</dbReference>
<sequence length="276" mass="29545">MTPFVRQVGVSALLAPLVLAATACSGPTIEPKSSKQLDAMLPPETAYPDGYVVESLDVEEPRDTSSGEDFDRVEPAKCATAMESMEPDQLPQGATHGAMQTAVPTTSSEADTFYTFALAEGDFSDGDLDTAAVDRLITACWSFTAYVDDVEFEGSVRRLRSTERRLHPDADAKDKEGLIMSLSTGGTETTTRASWGEASGTYYALVGVTAKDESGASALEAASACSDSLGEAEQGLDSSRLTTCTRNYKRKIADAEAEERYEEFDKILSAGLEQLR</sequence>
<reference evidence="2 3" key="1">
    <citation type="submission" date="2017-08" db="EMBL/GenBank/DDBJ databases">
        <title>The complete genome sequence of Nocardiopsis gilva YIM 90087.</title>
        <authorList>
            <person name="Yin M."/>
            <person name="Tang S."/>
        </authorList>
    </citation>
    <scope>NUCLEOTIDE SEQUENCE [LARGE SCALE GENOMIC DNA]</scope>
    <source>
        <strain evidence="2 3">YIM 90087</strain>
    </source>
</reference>
<keyword evidence="1" id="KW-0732">Signal</keyword>
<dbReference type="PROSITE" id="PS51257">
    <property type="entry name" value="PROKAR_LIPOPROTEIN"/>
    <property type="match status" value="1"/>
</dbReference>
<keyword evidence="3" id="KW-1185">Reference proteome</keyword>
<evidence type="ECO:0000313" key="2">
    <source>
        <dbReference type="EMBL" id="ASU82582.1"/>
    </source>
</evidence>
<accession>A0A223S371</accession>
<evidence type="ECO:0000256" key="1">
    <source>
        <dbReference type="SAM" id="SignalP"/>
    </source>
</evidence>
<feature type="signal peptide" evidence="1">
    <location>
        <begin position="1"/>
        <end position="20"/>
    </location>
</feature>
<dbReference type="AlphaFoldDB" id="A0A223S371"/>
<proteinExistence type="predicted"/>
<organism evidence="2 3">
    <name type="scientific">Nocardiopsis gilva YIM 90087</name>
    <dbReference type="NCBI Taxonomy" id="1235441"/>
    <lineage>
        <taxon>Bacteria</taxon>
        <taxon>Bacillati</taxon>
        <taxon>Actinomycetota</taxon>
        <taxon>Actinomycetes</taxon>
        <taxon>Streptosporangiales</taxon>
        <taxon>Nocardiopsidaceae</taxon>
        <taxon>Nocardiopsis</taxon>
    </lineage>
</organism>
<feature type="chain" id="PRO_5011251308" description="Sensor domain-containing protein" evidence="1">
    <location>
        <begin position="21"/>
        <end position="276"/>
    </location>
</feature>
<protein>
    <recommendedName>
        <fullName evidence="4">Sensor domain-containing protein</fullName>
    </recommendedName>
</protein>
<dbReference type="KEGG" id="ngv:CDO52_07100"/>
<dbReference type="Proteomes" id="UP000215005">
    <property type="component" value="Chromosome"/>
</dbReference>
<gene>
    <name evidence="2" type="ORF">CDO52_07100</name>
</gene>
<evidence type="ECO:0008006" key="4">
    <source>
        <dbReference type="Google" id="ProtNLM"/>
    </source>
</evidence>